<comment type="caution">
    <text evidence="1">The sequence shown here is derived from an EMBL/GenBank/DDBJ whole genome shotgun (WGS) entry which is preliminary data.</text>
</comment>
<evidence type="ECO:0000313" key="1">
    <source>
        <dbReference type="EMBL" id="KAF4682695.1"/>
    </source>
</evidence>
<name>A0A7J6NFM3_PEROL</name>
<dbReference type="AlphaFoldDB" id="A0A7J6NFM3"/>
<evidence type="ECO:0000313" key="2">
    <source>
        <dbReference type="Proteomes" id="UP000541610"/>
    </source>
</evidence>
<protein>
    <submittedName>
        <fullName evidence="1">Uncharacterized protein</fullName>
    </submittedName>
</protein>
<accession>A0A7J6NFM3</accession>
<reference evidence="1 2" key="1">
    <citation type="submission" date="2020-04" db="EMBL/GenBank/DDBJ databases">
        <title>Perkinsus olseni comparative genomics.</title>
        <authorList>
            <person name="Bogema D.R."/>
        </authorList>
    </citation>
    <scope>NUCLEOTIDE SEQUENCE [LARGE SCALE GENOMIC DNA]</scope>
    <source>
        <strain evidence="1">00978-12</strain>
    </source>
</reference>
<organism evidence="1 2">
    <name type="scientific">Perkinsus olseni</name>
    <name type="common">Perkinsus atlanticus</name>
    <dbReference type="NCBI Taxonomy" id="32597"/>
    <lineage>
        <taxon>Eukaryota</taxon>
        <taxon>Sar</taxon>
        <taxon>Alveolata</taxon>
        <taxon>Perkinsozoa</taxon>
        <taxon>Perkinsea</taxon>
        <taxon>Perkinsida</taxon>
        <taxon>Perkinsidae</taxon>
        <taxon>Perkinsus</taxon>
    </lineage>
</organism>
<gene>
    <name evidence="1" type="ORF">FOZ60_010226</name>
</gene>
<sequence length="136" mass="15234">MSNVGLYGRGRVYWEGRRSRGPVQPPLALQPGLAGRAPRRRGILHSFCCPSSLHRNMRCDGVCAISQPFTRVKMSQTRPLKTYLTFGPCHYACCGQVLGWALTEEYVPKRLATGRHSPSEDSLQRKSHQLVILKPS</sequence>
<dbReference type="EMBL" id="JABANP010000413">
    <property type="protein sequence ID" value="KAF4682695.1"/>
    <property type="molecule type" value="Genomic_DNA"/>
</dbReference>
<dbReference type="Proteomes" id="UP000541610">
    <property type="component" value="Unassembled WGS sequence"/>
</dbReference>
<proteinExistence type="predicted"/>